<comment type="cofactor">
    <cofactor evidence="1">
        <name>pyridoxal 5'-phosphate</name>
        <dbReference type="ChEBI" id="CHEBI:597326"/>
    </cofactor>
</comment>
<dbReference type="InterPro" id="IPR001926">
    <property type="entry name" value="TrpB-like_PALP"/>
</dbReference>
<feature type="active site" description="Nucleophile" evidence="4">
    <location>
        <position position="76"/>
    </location>
</feature>
<feature type="domain" description="Tryptophan synthase beta chain-like PALP" evidence="6">
    <location>
        <begin position="21"/>
        <end position="290"/>
    </location>
</feature>
<evidence type="ECO:0000256" key="1">
    <source>
        <dbReference type="ARBA" id="ARBA00001933"/>
    </source>
</evidence>
<organism evidence="7 8">
    <name type="scientific">Pedobacter antarcticus</name>
    <dbReference type="NCBI Taxonomy" id="34086"/>
    <lineage>
        <taxon>Bacteria</taxon>
        <taxon>Pseudomonadati</taxon>
        <taxon>Bacteroidota</taxon>
        <taxon>Sphingobacteriia</taxon>
        <taxon>Sphingobacteriales</taxon>
        <taxon>Sphingobacteriaceae</taxon>
        <taxon>Pedobacter</taxon>
    </lineage>
</organism>
<dbReference type="SUPFAM" id="SSF53686">
    <property type="entry name" value="Tryptophan synthase beta subunit-like PLP-dependent enzymes"/>
    <property type="match status" value="1"/>
</dbReference>
<evidence type="ECO:0000256" key="3">
    <source>
        <dbReference type="ARBA" id="ARBA00022898"/>
    </source>
</evidence>
<dbReference type="Pfam" id="PF00291">
    <property type="entry name" value="PALP"/>
    <property type="match status" value="1"/>
</dbReference>
<dbReference type="RefSeq" id="WP_317040248.1">
    <property type="nucleotide sequence ID" value="NZ_FONS01000003.1"/>
</dbReference>
<protein>
    <submittedName>
        <fullName evidence="7">1-aminocyclopropane-1-carboxylate deaminase</fullName>
    </submittedName>
</protein>
<dbReference type="GO" id="GO:0019148">
    <property type="term" value="F:D-cysteine desulfhydrase activity"/>
    <property type="evidence" value="ECO:0007669"/>
    <property type="project" value="TreeGrafter"/>
</dbReference>
<reference evidence="7 8" key="1">
    <citation type="submission" date="2016-10" db="EMBL/GenBank/DDBJ databases">
        <authorList>
            <person name="de Groot N.N."/>
        </authorList>
    </citation>
    <scope>NUCLEOTIDE SEQUENCE [LARGE SCALE GENOMIC DNA]</scope>
    <source>
        <strain evidence="7 8">ATCC 51969</strain>
    </source>
</reference>
<keyword evidence="3 5" id="KW-0663">Pyridoxal phosphate</keyword>
<dbReference type="InterPro" id="IPR027278">
    <property type="entry name" value="ACCD_DCysDesulf"/>
</dbReference>
<evidence type="ECO:0000259" key="6">
    <source>
        <dbReference type="Pfam" id="PF00291"/>
    </source>
</evidence>
<feature type="modified residue" description="N6-(pyridoxal phosphate)lysine" evidence="5">
    <location>
        <position position="49"/>
    </location>
</feature>
<dbReference type="InterPro" id="IPR036052">
    <property type="entry name" value="TrpB-like_PALP_sf"/>
</dbReference>
<dbReference type="AlphaFoldDB" id="A0A1I2EPK5"/>
<dbReference type="Proteomes" id="UP000183129">
    <property type="component" value="Unassembled WGS sequence"/>
</dbReference>
<dbReference type="PANTHER" id="PTHR43780:SF2">
    <property type="entry name" value="1-AMINOCYCLOPROPANE-1-CARBOXYLATE DEAMINASE-RELATED"/>
    <property type="match status" value="1"/>
</dbReference>
<dbReference type="STRING" id="34086.SAMN04488084_10686"/>
<name>A0A1I2EPK5_9SPHI</name>
<dbReference type="PANTHER" id="PTHR43780">
    <property type="entry name" value="1-AMINOCYCLOPROPANE-1-CARBOXYLATE DEAMINASE-RELATED"/>
    <property type="match status" value="1"/>
</dbReference>
<dbReference type="Gene3D" id="3.40.50.1100">
    <property type="match status" value="2"/>
</dbReference>
<evidence type="ECO:0000256" key="4">
    <source>
        <dbReference type="PIRSR" id="PIRSR006278-1"/>
    </source>
</evidence>
<evidence type="ECO:0000313" key="8">
    <source>
        <dbReference type="Proteomes" id="UP000183129"/>
    </source>
</evidence>
<accession>A0A1I2EPK5</accession>
<dbReference type="PIRSF" id="PIRSF006278">
    <property type="entry name" value="ACCD_DCysDesulf"/>
    <property type="match status" value="1"/>
</dbReference>
<evidence type="ECO:0000313" key="7">
    <source>
        <dbReference type="EMBL" id="SFE94388.1"/>
    </source>
</evidence>
<evidence type="ECO:0000256" key="5">
    <source>
        <dbReference type="PIRSR" id="PIRSR006278-2"/>
    </source>
</evidence>
<proteinExistence type="inferred from homology"/>
<dbReference type="EMBL" id="FONS01000003">
    <property type="protein sequence ID" value="SFE94388.1"/>
    <property type="molecule type" value="Genomic_DNA"/>
</dbReference>
<evidence type="ECO:0000256" key="2">
    <source>
        <dbReference type="ARBA" id="ARBA00008639"/>
    </source>
</evidence>
<sequence>MKKTAKKTSYICQMFTEMHSPLQQLPHTKHPKLWMKRDDLIDPYISGNKWRKLKYILKAARAAGKSHLVTYGGAYSNHLVATAAAAARSGLKSSAFVRGEEVNNEMLILCKLYGMNLIFTSREAYREPATCYNKLFANNPDTYAIPEGGASEEAVRGCAEIIDELPADTAHIICAAGTGTTAAGLLKGIVASGRQIQLHVVPVLKGGDFITTEIIRYEPFINQLSMHLDYHFGGYAKTKPELLQYMQQFIAKTGILIDPVYTAKMCFATEDLIKKGILPVNEKVIALHTGGLLGIMGMKDKFIF</sequence>
<gene>
    <name evidence="7" type="ORF">SAMN03003324_01914</name>
</gene>
<comment type="similarity">
    <text evidence="2">Belongs to the ACC deaminase/D-cysteine desulfhydrase family.</text>
</comment>